<feature type="chain" id="PRO_5045458527" description="SH3 domain-containing protein" evidence="1">
    <location>
        <begin position="20"/>
        <end position="241"/>
    </location>
</feature>
<comment type="caution">
    <text evidence="2">The sequence shown here is derived from an EMBL/GenBank/DDBJ whole genome shotgun (WGS) entry which is preliminary data.</text>
</comment>
<accession>A0ABW5DWP2</accession>
<reference evidence="3" key="1">
    <citation type="journal article" date="2019" name="Int. J. Syst. Evol. Microbiol.">
        <title>The Global Catalogue of Microorganisms (GCM) 10K type strain sequencing project: providing services to taxonomists for standard genome sequencing and annotation.</title>
        <authorList>
            <consortium name="The Broad Institute Genomics Platform"/>
            <consortium name="The Broad Institute Genome Sequencing Center for Infectious Disease"/>
            <person name="Wu L."/>
            <person name="Ma J."/>
        </authorList>
    </citation>
    <scope>NUCLEOTIDE SEQUENCE [LARGE SCALE GENOMIC DNA]</scope>
    <source>
        <strain evidence="3">CGMCC 1.19062</strain>
    </source>
</reference>
<gene>
    <name evidence="2" type="ORF">ACFSM5_21025</name>
</gene>
<evidence type="ECO:0008006" key="4">
    <source>
        <dbReference type="Google" id="ProtNLM"/>
    </source>
</evidence>
<proteinExistence type="predicted"/>
<evidence type="ECO:0000313" key="3">
    <source>
        <dbReference type="Proteomes" id="UP001597295"/>
    </source>
</evidence>
<evidence type="ECO:0000313" key="2">
    <source>
        <dbReference type="EMBL" id="MFD2265399.1"/>
    </source>
</evidence>
<dbReference type="RefSeq" id="WP_379878697.1">
    <property type="nucleotide sequence ID" value="NZ_JBHUIP010000016.1"/>
</dbReference>
<feature type="signal peptide" evidence="1">
    <location>
        <begin position="1"/>
        <end position="19"/>
    </location>
</feature>
<dbReference type="Proteomes" id="UP001597295">
    <property type="component" value="Unassembled WGS sequence"/>
</dbReference>
<organism evidence="2 3">
    <name type="scientific">Lacibacterium aquatile</name>
    <dbReference type="NCBI Taxonomy" id="1168082"/>
    <lineage>
        <taxon>Bacteria</taxon>
        <taxon>Pseudomonadati</taxon>
        <taxon>Pseudomonadota</taxon>
        <taxon>Alphaproteobacteria</taxon>
        <taxon>Rhodospirillales</taxon>
        <taxon>Rhodospirillaceae</taxon>
    </lineage>
</organism>
<evidence type="ECO:0000256" key="1">
    <source>
        <dbReference type="SAM" id="SignalP"/>
    </source>
</evidence>
<dbReference type="EMBL" id="JBHUIP010000016">
    <property type="protein sequence ID" value="MFD2265399.1"/>
    <property type="molecule type" value="Genomic_DNA"/>
</dbReference>
<sequence>MKHAFALVLLLLIASNALAADTNKSPAYPKPIAQKVTRDLDLKLFKIRVEADGRLTSKRKLSAAEEEYLTGMREATFGDYVFDVKPGGISGVSFALFCDAGASADPSCMLATPGNPEKSTSIPGLRFAIPGDGCLYASGHANSYFAERRKYCLTPAGALAEVSQPALYVGLKSKALKPVTLYAGRNLQTAVTTIAAKESLEVLLLQDDLYLVRDGFGLVGWAKLEAEQTAVDVDGLFFAGD</sequence>
<keyword evidence="3" id="KW-1185">Reference proteome</keyword>
<keyword evidence="1" id="KW-0732">Signal</keyword>
<name>A0ABW5DWP2_9PROT</name>
<protein>
    <recommendedName>
        <fullName evidence="4">SH3 domain-containing protein</fullName>
    </recommendedName>
</protein>